<sequence>MTHFGPNASVSGMDSSYNEHSTAQNEAFEHFWPWLEDAVTHSSAFVPFQQSGLISYADYGCAGGANSAAQLASLKSVLERAGFLGGDGSSQLQVTLVDLPSNDWNQVAAAFFGPGAVGCAEAVLPCMVPKSFYAGEVAPPATLHIGVSIDALQWLSHTPPVSLKDGMMYHDGGQTHVEAYKRQFEADAEHFLRLRANEFAPGGLLLLVLPGTLGDRSCGEGAFSAMSHAATELCAQGKIDASLLEDFLFPVYMATEDELESIVYKAGNWEVMQRGGVSLTTLWDAYRTSEDADAYANTVTSIMRGVCAPLMQKCLALSAETVQELFEKTAALVKTDPTKYSFKNIQVAVLLRRTRRRPSADIGRRSTE</sequence>
<comment type="caution">
    <text evidence="3">The sequence shown here is derived from an EMBL/GenBank/DDBJ whole genome shotgun (WGS) entry which is preliminary data.</text>
</comment>
<dbReference type="InterPro" id="IPR029063">
    <property type="entry name" value="SAM-dependent_MTases_sf"/>
</dbReference>
<evidence type="ECO:0008006" key="5">
    <source>
        <dbReference type="Google" id="ProtNLM"/>
    </source>
</evidence>
<gene>
    <name evidence="3" type="ORF">WJX75_006933</name>
</gene>
<evidence type="ECO:0000313" key="4">
    <source>
        <dbReference type="Proteomes" id="UP001491310"/>
    </source>
</evidence>
<dbReference type="Gene3D" id="1.10.1200.270">
    <property type="entry name" value="Methyltransferase, alpha-helical capping domain"/>
    <property type="match status" value="1"/>
</dbReference>
<keyword evidence="4" id="KW-1185">Reference proteome</keyword>
<proteinExistence type="predicted"/>
<protein>
    <recommendedName>
        <fullName evidence="5">S-adenosyl-L-methionine-dependent methyltransferase</fullName>
    </recommendedName>
</protein>
<dbReference type="EMBL" id="JALJOT010000005">
    <property type="protein sequence ID" value="KAK9915275.1"/>
    <property type="molecule type" value="Genomic_DNA"/>
</dbReference>
<dbReference type="PANTHER" id="PTHR31009">
    <property type="entry name" value="S-ADENOSYL-L-METHIONINE:CARBOXYL METHYLTRANSFERASE FAMILY PROTEIN"/>
    <property type="match status" value="1"/>
</dbReference>
<evidence type="ECO:0000256" key="1">
    <source>
        <dbReference type="ARBA" id="ARBA00022723"/>
    </source>
</evidence>
<dbReference type="Gene3D" id="3.40.50.150">
    <property type="entry name" value="Vaccinia Virus protein VP39"/>
    <property type="match status" value="1"/>
</dbReference>
<keyword evidence="1" id="KW-0479">Metal-binding</keyword>
<evidence type="ECO:0000313" key="3">
    <source>
        <dbReference type="EMBL" id="KAK9915275.1"/>
    </source>
</evidence>
<dbReference type="InterPro" id="IPR005299">
    <property type="entry name" value="MeTrfase_7"/>
</dbReference>
<evidence type="ECO:0000256" key="2">
    <source>
        <dbReference type="ARBA" id="ARBA00022842"/>
    </source>
</evidence>
<accession>A0ABR2YTV7</accession>
<organism evidence="3 4">
    <name type="scientific">Coccomyxa subellipsoidea</name>
    <dbReference type="NCBI Taxonomy" id="248742"/>
    <lineage>
        <taxon>Eukaryota</taxon>
        <taxon>Viridiplantae</taxon>
        <taxon>Chlorophyta</taxon>
        <taxon>core chlorophytes</taxon>
        <taxon>Trebouxiophyceae</taxon>
        <taxon>Trebouxiophyceae incertae sedis</taxon>
        <taxon>Coccomyxaceae</taxon>
        <taxon>Coccomyxa</taxon>
    </lineage>
</organism>
<dbReference type="SUPFAM" id="SSF53335">
    <property type="entry name" value="S-adenosyl-L-methionine-dependent methyltransferases"/>
    <property type="match status" value="1"/>
</dbReference>
<keyword evidence="2" id="KW-0460">Magnesium</keyword>
<reference evidence="3 4" key="1">
    <citation type="journal article" date="2024" name="Nat. Commun.">
        <title>Phylogenomics reveals the evolutionary origins of lichenization in chlorophyte algae.</title>
        <authorList>
            <person name="Puginier C."/>
            <person name="Libourel C."/>
            <person name="Otte J."/>
            <person name="Skaloud P."/>
            <person name="Haon M."/>
            <person name="Grisel S."/>
            <person name="Petersen M."/>
            <person name="Berrin J.G."/>
            <person name="Delaux P.M."/>
            <person name="Dal Grande F."/>
            <person name="Keller J."/>
        </authorList>
    </citation>
    <scope>NUCLEOTIDE SEQUENCE [LARGE SCALE GENOMIC DNA]</scope>
    <source>
        <strain evidence="3 4">SAG 216-7</strain>
    </source>
</reference>
<dbReference type="Proteomes" id="UP001491310">
    <property type="component" value="Unassembled WGS sequence"/>
</dbReference>
<dbReference type="Pfam" id="PF03492">
    <property type="entry name" value="Methyltransf_7"/>
    <property type="match status" value="1"/>
</dbReference>
<name>A0ABR2YTV7_9CHLO</name>
<dbReference type="InterPro" id="IPR042086">
    <property type="entry name" value="MeTrfase_capping"/>
</dbReference>